<dbReference type="InterPro" id="IPR011993">
    <property type="entry name" value="PH-like_dom_sf"/>
</dbReference>
<dbReference type="FunFam" id="1.10.1000.11:FF:000002">
    <property type="entry name" value="Cytohesin 1"/>
    <property type="match status" value="1"/>
</dbReference>
<dbReference type="EMBL" id="CAJOBB010000356">
    <property type="protein sequence ID" value="CAF3660103.1"/>
    <property type="molecule type" value="Genomic_DNA"/>
</dbReference>
<dbReference type="GO" id="GO:0008540">
    <property type="term" value="C:proteasome regulatory particle, base subcomplex"/>
    <property type="evidence" value="ECO:0007669"/>
    <property type="project" value="TreeGrafter"/>
</dbReference>
<dbReference type="Pfam" id="PF01369">
    <property type="entry name" value="Sec7"/>
    <property type="match status" value="1"/>
</dbReference>
<evidence type="ECO:0000256" key="4">
    <source>
        <dbReference type="ARBA" id="ARBA00022942"/>
    </source>
</evidence>
<dbReference type="PROSITE" id="PS50190">
    <property type="entry name" value="SEC7"/>
    <property type="match status" value="1"/>
</dbReference>
<dbReference type="InterPro" id="IPR000904">
    <property type="entry name" value="Sec7_dom"/>
</dbReference>
<evidence type="ECO:0000256" key="3">
    <source>
        <dbReference type="ARBA" id="ARBA00022737"/>
    </source>
</evidence>
<dbReference type="SUPFAM" id="SSF48425">
    <property type="entry name" value="Sec7 domain"/>
    <property type="match status" value="1"/>
</dbReference>
<dbReference type="InterPro" id="IPR035999">
    <property type="entry name" value="Sec7_dom_sf"/>
</dbReference>
<dbReference type="Gene3D" id="3.40.50.410">
    <property type="entry name" value="von Willebrand factor, type A domain"/>
    <property type="match status" value="1"/>
</dbReference>
<dbReference type="EMBL" id="CAJNON010000008">
    <property type="protein sequence ID" value="CAF0757728.1"/>
    <property type="molecule type" value="Genomic_DNA"/>
</dbReference>
<comment type="caution">
    <text evidence="11">The sequence shown here is derived from an EMBL/GenBank/DDBJ whole genome shotgun (WGS) entry which is preliminary data.</text>
</comment>
<evidence type="ECO:0000313" key="14">
    <source>
        <dbReference type="Proteomes" id="UP000663860"/>
    </source>
</evidence>
<dbReference type="AlphaFoldDB" id="A0A813M8T5"/>
<proteinExistence type="inferred from homology"/>
<keyword evidence="4" id="KW-0647">Proteasome</keyword>
<gene>
    <name evidence="11" type="ORF">IZO911_LOCUS1093</name>
    <name evidence="13" type="ORF">KXQ929_LOCUS8268</name>
    <name evidence="12" type="ORF">VCS650_LOCUS1625</name>
</gene>
<dbReference type="InterPro" id="IPR049590">
    <property type="entry name" value="PSMD4_RAZUL-like"/>
</dbReference>
<dbReference type="Proteomes" id="UP000663860">
    <property type="component" value="Unassembled WGS sequence"/>
</dbReference>
<feature type="domain" description="SEC7" evidence="9">
    <location>
        <begin position="54"/>
        <end position="245"/>
    </location>
</feature>
<dbReference type="Gene3D" id="6.10.250.380">
    <property type="match status" value="1"/>
</dbReference>
<dbReference type="InterPro" id="IPR023394">
    <property type="entry name" value="Sec7_C_sf"/>
</dbReference>
<name>A0A813M8T5_9BILA</name>
<dbReference type="InterPro" id="IPR002035">
    <property type="entry name" value="VWF_A"/>
</dbReference>
<dbReference type="GO" id="GO:0032012">
    <property type="term" value="P:regulation of ARF protein signal transduction"/>
    <property type="evidence" value="ECO:0007669"/>
    <property type="project" value="InterPro"/>
</dbReference>
<protein>
    <recommendedName>
        <fullName evidence="2">26S proteasome non-ATPase regulatory subunit 4</fullName>
    </recommendedName>
    <alternativeName>
        <fullName evidence="5">26S proteasome regulatory subunit RPN10</fullName>
    </alternativeName>
</protein>
<dbReference type="SMART" id="SM00726">
    <property type="entry name" value="UIM"/>
    <property type="match status" value="2"/>
</dbReference>
<evidence type="ECO:0000256" key="2">
    <source>
        <dbReference type="ARBA" id="ARBA00014934"/>
    </source>
</evidence>
<dbReference type="PROSITE" id="PS50330">
    <property type="entry name" value="UIM"/>
    <property type="match status" value="2"/>
</dbReference>
<sequence length="774" mass="87616">MTLNGFGNGTVVESHIPMDVIRRRKEQLKKEIQEIREKIAQCEIEMSMIQSHSNDDRRHSNVKQWSIGKKRFNENPKEGIRWLIDNGLIQNTSEHTAAFLFNETGLSKRAIGDYLGEKDDFHIEVLKHFAHMHDFFSMDIVDALRRYLFTFILPGEAQKIDRIMEAFSERYYECNPHIYATSEVCYIVSFAIIMLNTSLHNKNARLGGGPFTYEKFVNSLNETIARNQMPDQNIIKNTYDNIKNNELKFPDDDISSTMPVFGSDSTVIKEGWLWKQGGRVRNWKRRWFIITDGCLFYFESRTEVDSPRGVIPLVDVGIREIDDDRTKQFCFELFPLTGDKVKASKPAPGEIGKWIDGHHTVYRMSSSSEDDRKDWIRTLRIGSQNQLPKQRLSYIDNSDFMRDGDFIPTRMQAQQDAVSLIFHAKTRSNPENNVGLLTLSDGRVVTQLTSDVGKVFSKLHLLPIEGKLDFCKGIKVANLALKHRQGKNHRPRIVVFVGSPLEVDTNEFTKLAKRLKKEKISIDIVVFGEESSREKFEEFITVINGKENTNSHLICVPSGANLPDTLINTPIIQSEDGSGLPNGYSASSFAFGINPEDDPELAMALRISMEEQRRVQEAEIGRGPGNEGSQQNVPQPNTGTSSTSSNVGTSGNDMDVTRLTEDEQIALAIQMSMTQAENTNDVEMKEDVPSSSNTSNINQQASKTTEETQQQQHTDTFAASLNDPQFLQDVLRDLPGVDINSEAVRAALEQVQQQQKDTDDTDKSNATKKKKDEK</sequence>
<dbReference type="GO" id="GO:0031593">
    <property type="term" value="F:polyubiquitin modification-dependent protein binding"/>
    <property type="evidence" value="ECO:0007669"/>
    <property type="project" value="TreeGrafter"/>
</dbReference>
<dbReference type="PROSITE" id="PS50234">
    <property type="entry name" value="VWFA"/>
    <property type="match status" value="1"/>
</dbReference>
<feature type="domain" description="VWFA" evidence="10">
    <location>
        <begin position="390"/>
        <end position="571"/>
    </location>
</feature>
<keyword evidence="6" id="KW-0175">Coiled coil</keyword>
<dbReference type="SUPFAM" id="SSF50729">
    <property type="entry name" value="PH domain-like"/>
    <property type="match status" value="1"/>
</dbReference>
<feature type="compositionally biased region" description="Low complexity" evidence="7">
    <location>
        <begin position="699"/>
        <end position="713"/>
    </location>
</feature>
<organism evidence="11 14">
    <name type="scientific">Adineta steineri</name>
    <dbReference type="NCBI Taxonomy" id="433720"/>
    <lineage>
        <taxon>Eukaryota</taxon>
        <taxon>Metazoa</taxon>
        <taxon>Spiralia</taxon>
        <taxon>Gnathifera</taxon>
        <taxon>Rotifera</taxon>
        <taxon>Eurotatoria</taxon>
        <taxon>Bdelloidea</taxon>
        <taxon>Adinetida</taxon>
        <taxon>Adinetidae</taxon>
        <taxon>Adineta</taxon>
    </lineage>
</organism>
<dbReference type="SMART" id="SM00222">
    <property type="entry name" value="Sec7"/>
    <property type="match status" value="1"/>
</dbReference>
<accession>A0A813M8T5</accession>
<evidence type="ECO:0000259" key="10">
    <source>
        <dbReference type="PROSITE" id="PS50234"/>
    </source>
</evidence>
<evidence type="ECO:0000313" key="11">
    <source>
        <dbReference type="EMBL" id="CAF0716404.1"/>
    </source>
</evidence>
<feature type="compositionally biased region" description="Polar residues" evidence="7">
    <location>
        <begin position="689"/>
        <end position="698"/>
    </location>
</feature>
<feature type="compositionally biased region" description="Basic and acidic residues" evidence="7">
    <location>
        <begin position="756"/>
        <end position="774"/>
    </location>
</feature>
<dbReference type="FunFam" id="3.40.50.410:FF:000005">
    <property type="entry name" value="26S proteasome non-ATPase regulatory subunit 4"/>
    <property type="match status" value="1"/>
</dbReference>
<dbReference type="CDD" id="cd22297">
    <property type="entry name" value="PSMD4_RAZUL"/>
    <property type="match status" value="1"/>
</dbReference>
<dbReference type="CDD" id="cd00171">
    <property type="entry name" value="Sec7"/>
    <property type="match status" value="1"/>
</dbReference>
<feature type="region of interest" description="Disordered" evidence="7">
    <location>
        <begin position="678"/>
        <end position="713"/>
    </location>
</feature>
<evidence type="ECO:0000256" key="5">
    <source>
        <dbReference type="ARBA" id="ARBA00044341"/>
    </source>
</evidence>
<evidence type="ECO:0000256" key="7">
    <source>
        <dbReference type="SAM" id="MobiDB-lite"/>
    </source>
</evidence>
<feature type="coiled-coil region" evidence="6">
    <location>
        <begin position="18"/>
        <end position="45"/>
    </location>
</feature>
<dbReference type="GO" id="GO:0005829">
    <property type="term" value="C:cytosol"/>
    <property type="evidence" value="ECO:0007669"/>
    <property type="project" value="TreeGrafter"/>
</dbReference>
<dbReference type="Pfam" id="PF13519">
    <property type="entry name" value="VWA_2"/>
    <property type="match status" value="1"/>
</dbReference>
<feature type="region of interest" description="Disordered" evidence="7">
    <location>
        <begin position="746"/>
        <end position="774"/>
    </location>
</feature>
<dbReference type="InterPro" id="IPR003903">
    <property type="entry name" value="UIM_dom"/>
</dbReference>
<dbReference type="PROSITE" id="PS50003">
    <property type="entry name" value="PH_DOMAIN"/>
    <property type="match status" value="1"/>
</dbReference>
<dbReference type="SMART" id="SM00233">
    <property type="entry name" value="PH"/>
    <property type="match status" value="1"/>
</dbReference>
<keyword evidence="3" id="KW-0677">Repeat</keyword>
<evidence type="ECO:0000313" key="13">
    <source>
        <dbReference type="EMBL" id="CAF3660103.1"/>
    </source>
</evidence>
<dbReference type="OrthoDB" id="430364at2759"/>
<dbReference type="InterPro" id="IPR036465">
    <property type="entry name" value="vWFA_dom_sf"/>
</dbReference>
<dbReference type="EMBL" id="CAJNOE010000005">
    <property type="protein sequence ID" value="CAF0716404.1"/>
    <property type="molecule type" value="Genomic_DNA"/>
</dbReference>
<dbReference type="Pfam" id="PF00169">
    <property type="entry name" value="PH"/>
    <property type="match status" value="1"/>
</dbReference>
<dbReference type="Proteomes" id="UP000663891">
    <property type="component" value="Unassembled WGS sequence"/>
</dbReference>
<dbReference type="InterPro" id="IPR001849">
    <property type="entry name" value="PH_domain"/>
</dbReference>
<dbReference type="Gene3D" id="1.10.220.20">
    <property type="match status" value="1"/>
</dbReference>
<evidence type="ECO:0000259" key="9">
    <source>
        <dbReference type="PROSITE" id="PS50190"/>
    </source>
</evidence>
<dbReference type="Gene3D" id="1.10.1000.11">
    <property type="entry name" value="Arf Nucleotide-binding Site Opener,domain 2"/>
    <property type="match status" value="1"/>
</dbReference>
<evidence type="ECO:0000313" key="12">
    <source>
        <dbReference type="EMBL" id="CAF0757728.1"/>
    </source>
</evidence>
<dbReference type="GO" id="GO:0043161">
    <property type="term" value="P:proteasome-mediated ubiquitin-dependent protein catabolic process"/>
    <property type="evidence" value="ECO:0007669"/>
    <property type="project" value="TreeGrafter"/>
</dbReference>
<dbReference type="Gene3D" id="6.10.300.40">
    <property type="match status" value="1"/>
</dbReference>
<comment type="similarity">
    <text evidence="1">Belongs to the proteasome subunit S5A family.</text>
</comment>
<dbReference type="PANTHER" id="PTHR10223">
    <property type="entry name" value="26S PROTEASOME NON-ATPASE REGULATORY SUBUNIT 4"/>
    <property type="match status" value="1"/>
</dbReference>
<evidence type="ECO:0000256" key="6">
    <source>
        <dbReference type="SAM" id="Coils"/>
    </source>
</evidence>
<dbReference type="Proteomes" id="UP000663868">
    <property type="component" value="Unassembled WGS sequence"/>
</dbReference>
<dbReference type="InterPro" id="IPR027040">
    <property type="entry name" value="PSMD4"/>
</dbReference>
<dbReference type="GO" id="GO:0005634">
    <property type="term" value="C:nucleus"/>
    <property type="evidence" value="ECO:0007669"/>
    <property type="project" value="TreeGrafter"/>
</dbReference>
<reference evidence="11" key="1">
    <citation type="submission" date="2021-02" db="EMBL/GenBank/DDBJ databases">
        <authorList>
            <person name="Nowell W R."/>
        </authorList>
    </citation>
    <scope>NUCLEOTIDE SEQUENCE</scope>
</reference>
<dbReference type="GO" id="GO:0005085">
    <property type="term" value="F:guanyl-nucleotide exchange factor activity"/>
    <property type="evidence" value="ECO:0007669"/>
    <property type="project" value="InterPro"/>
</dbReference>
<dbReference type="SUPFAM" id="SSF53300">
    <property type="entry name" value="vWA-like"/>
    <property type="match status" value="1"/>
</dbReference>
<feature type="compositionally biased region" description="Low complexity" evidence="7">
    <location>
        <begin position="637"/>
        <end position="652"/>
    </location>
</feature>
<dbReference type="Gene3D" id="2.30.29.30">
    <property type="entry name" value="Pleckstrin-homology domain (PH domain)/Phosphotyrosine-binding domain (PTB)"/>
    <property type="match status" value="1"/>
</dbReference>
<dbReference type="PANTHER" id="PTHR10223:SF0">
    <property type="entry name" value="26S PROTEASOME NON-ATPASE REGULATORY SUBUNIT 4"/>
    <property type="match status" value="1"/>
</dbReference>
<evidence type="ECO:0000256" key="1">
    <source>
        <dbReference type="ARBA" id="ARBA00005574"/>
    </source>
</evidence>
<evidence type="ECO:0000259" key="8">
    <source>
        <dbReference type="PROSITE" id="PS50003"/>
    </source>
</evidence>
<feature type="region of interest" description="Disordered" evidence="7">
    <location>
        <begin position="613"/>
        <end position="654"/>
    </location>
</feature>
<feature type="compositionally biased region" description="Polar residues" evidence="7">
    <location>
        <begin position="627"/>
        <end position="636"/>
    </location>
</feature>
<feature type="domain" description="PH" evidence="8">
    <location>
        <begin position="266"/>
        <end position="384"/>
    </location>
</feature>